<dbReference type="Pfam" id="PF15589">
    <property type="entry name" value="Imm21"/>
    <property type="match status" value="1"/>
</dbReference>
<sequence length="163" mass="17867">MRIWVDSSGGPLALVPAEALHEWTGVNGADYDAACAVESFGVIRFGKDRSALIVWDEPARTTFFERLFVQWMYADSDADVEQAVSDLRDVVWEQGPIVDVGGPMVLLDAAAPGAEVRIDQARGEMDAEAISVEIEPGLYRVDCGEVSLDERTCFRCYHLVALA</sequence>
<evidence type="ECO:0000313" key="1">
    <source>
        <dbReference type="EMBL" id="MFB9473105.1"/>
    </source>
</evidence>
<dbReference type="Proteomes" id="UP001589568">
    <property type="component" value="Unassembled WGS sequence"/>
</dbReference>
<reference evidence="1 2" key="1">
    <citation type="submission" date="2024-09" db="EMBL/GenBank/DDBJ databases">
        <authorList>
            <person name="Sun Q."/>
            <person name="Mori K."/>
        </authorList>
    </citation>
    <scope>NUCLEOTIDE SEQUENCE [LARGE SCALE GENOMIC DNA]</scope>
    <source>
        <strain evidence="1 2">JCM 3324</strain>
    </source>
</reference>
<keyword evidence="2" id="KW-1185">Reference proteome</keyword>
<evidence type="ECO:0000313" key="2">
    <source>
        <dbReference type="Proteomes" id="UP001589568"/>
    </source>
</evidence>
<dbReference type="RefSeq" id="WP_364363411.1">
    <property type="nucleotide sequence ID" value="NZ_JBHMCF010000029.1"/>
</dbReference>
<organism evidence="1 2">
    <name type="scientific">Nonomuraea salmonea</name>
    <dbReference type="NCBI Taxonomy" id="46181"/>
    <lineage>
        <taxon>Bacteria</taxon>
        <taxon>Bacillati</taxon>
        <taxon>Actinomycetota</taxon>
        <taxon>Actinomycetes</taxon>
        <taxon>Streptosporangiales</taxon>
        <taxon>Streptosporangiaceae</taxon>
        <taxon>Nonomuraea</taxon>
    </lineage>
</organism>
<dbReference type="EMBL" id="JBHMCF010000029">
    <property type="protein sequence ID" value="MFB9473105.1"/>
    <property type="molecule type" value="Genomic_DNA"/>
</dbReference>
<name>A0ABV5NRZ9_9ACTN</name>
<dbReference type="InterPro" id="IPR028961">
    <property type="entry name" value="Imm21"/>
</dbReference>
<protein>
    <submittedName>
        <fullName evidence="1">Imm21 family immunity protein</fullName>
    </submittedName>
</protein>
<gene>
    <name evidence="1" type="ORF">ACFFR3_26695</name>
</gene>
<comment type="caution">
    <text evidence="1">The sequence shown here is derived from an EMBL/GenBank/DDBJ whole genome shotgun (WGS) entry which is preliminary data.</text>
</comment>
<proteinExistence type="predicted"/>
<accession>A0ABV5NRZ9</accession>